<proteinExistence type="predicted"/>
<name>A0A1H6F6I1_9GAMM</name>
<gene>
    <name evidence="1" type="ORF">MBHS_00453</name>
</gene>
<evidence type="ECO:0000313" key="1">
    <source>
        <dbReference type="EMBL" id="SEH04604.1"/>
    </source>
</evidence>
<dbReference type="RefSeq" id="WP_103918654.1">
    <property type="nucleotide sequence ID" value="NZ_FMSV02000069.1"/>
</dbReference>
<dbReference type="Proteomes" id="UP000236724">
    <property type="component" value="Unassembled WGS sequence"/>
</dbReference>
<protein>
    <submittedName>
        <fullName evidence="1">Uncharacterized protein</fullName>
    </submittedName>
</protein>
<dbReference type="OrthoDB" id="9899461at2"/>
<organism evidence="1 2">
    <name type="scientific">Candidatus Venteria ishoeyi</name>
    <dbReference type="NCBI Taxonomy" id="1899563"/>
    <lineage>
        <taxon>Bacteria</taxon>
        <taxon>Pseudomonadati</taxon>
        <taxon>Pseudomonadota</taxon>
        <taxon>Gammaproteobacteria</taxon>
        <taxon>Thiotrichales</taxon>
        <taxon>Thiotrichaceae</taxon>
        <taxon>Venteria</taxon>
    </lineage>
</organism>
<sequence length="225" mass="25655">MGWKRKSLHESVRDLENNIEHFKKAYLELYKLPNAEREQVFKEVFGQSSIRGTELQQVPNAKLQCNTLIFHLYPNLLPELPNEELKEVLKKVLSDSSIKGVELLRMLALTIRSEQDNHQLREIETTIGAVKTGVQAENIKPFMDSYRPPYSALAEFNPLPFREGLNKIAHADGRATHFAVDEDNHDLILSGTRGVVCWLAILSLPELCRAIKILPDAQMPENVMQ</sequence>
<keyword evidence="2" id="KW-1185">Reference proteome</keyword>
<dbReference type="EMBL" id="FMSV02000069">
    <property type="protein sequence ID" value="SEH04604.1"/>
    <property type="molecule type" value="Genomic_DNA"/>
</dbReference>
<evidence type="ECO:0000313" key="2">
    <source>
        <dbReference type="Proteomes" id="UP000236724"/>
    </source>
</evidence>
<reference evidence="1 2" key="1">
    <citation type="submission" date="2016-10" db="EMBL/GenBank/DDBJ databases">
        <authorList>
            <person name="de Groot N.N."/>
        </authorList>
    </citation>
    <scope>NUCLEOTIDE SEQUENCE [LARGE SCALE GENOMIC DNA]</scope>
    <source>
        <strain evidence="1">MBHS1</strain>
    </source>
</reference>
<dbReference type="AlphaFoldDB" id="A0A1H6F6I1"/>
<accession>A0A1H6F6I1</accession>